<dbReference type="InterPro" id="IPR040476">
    <property type="entry name" value="CSD2"/>
</dbReference>
<dbReference type="PANTHER" id="PTHR23355">
    <property type="entry name" value="RIBONUCLEASE"/>
    <property type="match status" value="1"/>
</dbReference>
<comment type="subcellular location">
    <subcellularLocation>
        <location evidence="7">Cytoplasm</location>
    </subcellularLocation>
</comment>
<sequence length="788" mass="87417">MSIDRRKKIRKNTGTSSRRPRTRVDDGGLTAFLTGTAASELESVLGRAGTPLAFDELYALVHDRSRSRTKNEVLSALERLIDDGTAVADDEGKISLSHGSAWLEGTVSGTRSGMVFFDPDTGTGDEGVSYVFSQGQGDAVFPGDRVRVARLGFDSKGRNLVSLKEVTEHNTWKVVGVVRKQGTDFWLDPSDPRVHVQIRLSGASALAGQGVVAAITTQPTLEEPARAQVEEILGSASDASVEIEMAARRFGLPSIFAPDVLTEARALPDHVLKKDAGKRVDLRDIAFVTIDGEDARDFDDAVWCAPLVSGGYRLLVAIADVSWYVKPGTALDRSAQERLTSVYFPRRVIPMLPEELSNGLCSLNPKVDRCTMVCDALIDAKGEVTAYQFYPGLINSHARLTYTQVWNALQDKEGARDEIHEVYPDVENLYSLYKVLAEARKKRGAINFETRETYIQTDETGRITAILPREHNDAHRLIEEAMLVANTCAADFIVRKKTECLFRIHEGPSEERLELLRTTLSGFGLKMGGGSSPKPADYEAVMAKVRGTPNEEAVQTALLRSMQRAVYSPELHGHFGLAYPAYTHFTSPIRRYPDLLVHRTIRGILSRRRYKPEVAVSPSDLLNSEFSLKQKGKKKEAPKPEATPYARPTAQHAAWETLGKMCSAAERRADEASYDVTAWLKCMYMKDFIGRGFSGKVTGVTPNGVYVTLDDLFVEGFIRVSNLGWDYYFYNSDDCLLEGSASGEVIRLGTPLEVQVAGVDVDLRRIDFERRDVQRRKGPRRWKGEPRL</sequence>
<dbReference type="Pfam" id="PF17876">
    <property type="entry name" value="CSD2"/>
    <property type="match status" value="1"/>
</dbReference>
<evidence type="ECO:0000259" key="9">
    <source>
        <dbReference type="PROSITE" id="PS50126"/>
    </source>
</evidence>
<dbReference type="Proteomes" id="UP000266091">
    <property type="component" value="Unassembled WGS sequence"/>
</dbReference>
<keyword evidence="6 7" id="KW-0694">RNA-binding</keyword>
<keyword evidence="5 7" id="KW-0269">Exonuclease</keyword>
<dbReference type="NCBIfam" id="TIGR00358">
    <property type="entry name" value="3_prime_RNase"/>
    <property type="match status" value="1"/>
</dbReference>
<keyword evidence="3 7" id="KW-0540">Nuclease</keyword>
<dbReference type="CDD" id="cd04471">
    <property type="entry name" value="S1_RNase_R"/>
    <property type="match status" value="1"/>
</dbReference>
<dbReference type="InterPro" id="IPR050180">
    <property type="entry name" value="RNR_Ribonuclease"/>
</dbReference>
<comment type="function">
    <text evidence="7">3'-5' exoribonuclease that releases 5'-nucleoside monophosphates and is involved in maturation of structured RNAs.</text>
</comment>
<evidence type="ECO:0000256" key="7">
    <source>
        <dbReference type="HAMAP-Rule" id="MF_01895"/>
    </source>
</evidence>
<organism evidence="10 11">
    <name type="scientific">Mesosutterella multiformis</name>
    <dbReference type="NCBI Taxonomy" id="2259133"/>
    <lineage>
        <taxon>Bacteria</taxon>
        <taxon>Pseudomonadati</taxon>
        <taxon>Pseudomonadota</taxon>
        <taxon>Betaproteobacteria</taxon>
        <taxon>Burkholderiales</taxon>
        <taxon>Sutterellaceae</taxon>
        <taxon>Mesosutterella</taxon>
    </lineage>
</organism>
<dbReference type="SMART" id="SM00955">
    <property type="entry name" value="RNB"/>
    <property type="match status" value="1"/>
</dbReference>
<comment type="similarity">
    <text evidence="7">Belongs to the RNR ribonuclease family. RNase R subfamily.</text>
</comment>
<dbReference type="HAMAP" id="MF_01895">
    <property type="entry name" value="RNase_R"/>
    <property type="match status" value="1"/>
</dbReference>
<evidence type="ECO:0000256" key="5">
    <source>
        <dbReference type="ARBA" id="ARBA00022839"/>
    </source>
</evidence>
<feature type="domain" description="S1 motif" evidence="9">
    <location>
        <begin position="690"/>
        <end position="771"/>
    </location>
</feature>
<dbReference type="AlphaFoldDB" id="A0A388SBS6"/>
<evidence type="ECO:0000256" key="1">
    <source>
        <dbReference type="ARBA" id="ARBA00001849"/>
    </source>
</evidence>
<dbReference type="GO" id="GO:0006402">
    <property type="term" value="P:mRNA catabolic process"/>
    <property type="evidence" value="ECO:0007669"/>
    <property type="project" value="TreeGrafter"/>
</dbReference>
<keyword evidence="11" id="KW-1185">Reference proteome</keyword>
<evidence type="ECO:0000256" key="4">
    <source>
        <dbReference type="ARBA" id="ARBA00022801"/>
    </source>
</evidence>
<evidence type="ECO:0000256" key="2">
    <source>
        <dbReference type="ARBA" id="ARBA00022490"/>
    </source>
</evidence>
<dbReference type="PANTHER" id="PTHR23355:SF9">
    <property type="entry name" value="DIS3-LIKE EXONUCLEASE 2"/>
    <property type="match status" value="1"/>
</dbReference>
<dbReference type="InterPro" id="IPR001900">
    <property type="entry name" value="RNase_II/R"/>
</dbReference>
<feature type="region of interest" description="Disordered" evidence="8">
    <location>
        <begin position="1"/>
        <end position="27"/>
    </location>
</feature>
<dbReference type="PROSITE" id="PS50126">
    <property type="entry name" value="S1"/>
    <property type="match status" value="1"/>
</dbReference>
<evidence type="ECO:0000256" key="8">
    <source>
        <dbReference type="SAM" id="MobiDB-lite"/>
    </source>
</evidence>
<evidence type="ECO:0000313" key="10">
    <source>
        <dbReference type="EMBL" id="GBO92921.1"/>
    </source>
</evidence>
<accession>A0A388SBS6</accession>
<evidence type="ECO:0000313" key="11">
    <source>
        <dbReference type="Proteomes" id="UP000266091"/>
    </source>
</evidence>
<dbReference type="GO" id="GO:0003723">
    <property type="term" value="F:RNA binding"/>
    <property type="evidence" value="ECO:0007669"/>
    <property type="project" value="UniProtKB-UniRule"/>
</dbReference>
<feature type="compositionally biased region" description="Basic residues" evidence="8">
    <location>
        <begin position="1"/>
        <end position="11"/>
    </location>
</feature>
<keyword evidence="4 7" id="KW-0378">Hydrolase</keyword>
<evidence type="ECO:0000256" key="6">
    <source>
        <dbReference type="ARBA" id="ARBA00022884"/>
    </source>
</evidence>
<dbReference type="InterPro" id="IPR004476">
    <property type="entry name" value="RNase_II/RNase_R"/>
</dbReference>
<dbReference type="RefSeq" id="WP_116269414.1">
    <property type="nucleotide sequence ID" value="NZ_BGZJ01000001.1"/>
</dbReference>
<comment type="caution">
    <text evidence="10">The sequence shown here is derived from an EMBL/GenBank/DDBJ whole genome shotgun (WGS) entry which is preliminary data.</text>
</comment>
<gene>
    <name evidence="7 10" type="primary">rnr</name>
    <name evidence="10" type="ORF">MESMUL_02750</name>
</gene>
<dbReference type="GO" id="GO:0005829">
    <property type="term" value="C:cytosol"/>
    <property type="evidence" value="ECO:0007669"/>
    <property type="project" value="TreeGrafter"/>
</dbReference>
<dbReference type="EMBL" id="BGZJ01000001">
    <property type="protein sequence ID" value="GBO92921.1"/>
    <property type="molecule type" value="Genomic_DNA"/>
</dbReference>
<dbReference type="InterPro" id="IPR012340">
    <property type="entry name" value="NA-bd_OB-fold"/>
</dbReference>
<dbReference type="GO" id="GO:0008859">
    <property type="term" value="F:exoribonuclease II activity"/>
    <property type="evidence" value="ECO:0007669"/>
    <property type="project" value="UniProtKB-UniRule"/>
</dbReference>
<evidence type="ECO:0000256" key="3">
    <source>
        <dbReference type="ARBA" id="ARBA00022722"/>
    </source>
</evidence>
<dbReference type="EC" id="3.1.13.1" evidence="7"/>
<dbReference type="InterPro" id="IPR022966">
    <property type="entry name" value="RNase_II/R_CS"/>
</dbReference>
<comment type="catalytic activity">
    <reaction evidence="1 7">
        <text>Exonucleolytic cleavage in the 3'- to 5'-direction to yield nucleoside 5'-phosphates.</text>
        <dbReference type="EC" id="3.1.13.1"/>
    </reaction>
</comment>
<dbReference type="OrthoDB" id="9764149at2"/>
<reference evidence="10 11" key="1">
    <citation type="journal article" date="2018" name="Int. J. Syst. Evol. Microbiol.">
        <title>Mesosutterella multiformis gen. nov., sp. nov., a member of the family Sutterellaceae and Sutterella megalosphaeroides sp. nov., isolated from human faeces.</title>
        <authorList>
            <person name="Sakamoto M."/>
            <person name="Ikeyama N."/>
            <person name="Kunihiro T."/>
            <person name="Iino T."/>
            <person name="Yuki M."/>
            <person name="Ohkuma M."/>
        </authorList>
    </citation>
    <scope>NUCLEOTIDE SEQUENCE [LARGE SCALE GENOMIC DNA]</scope>
    <source>
        <strain evidence="10 11">4NBBH2</strain>
    </source>
</reference>
<keyword evidence="2 7" id="KW-0963">Cytoplasm</keyword>
<dbReference type="InterPro" id="IPR011805">
    <property type="entry name" value="RNase_R"/>
</dbReference>
<protein>
    <recommendedName>
        <fullName evidence="7">Ribonuclease R</fullName>
        <shortName evidence="7">RNase R</shortName>
        <ecNumber evidence="7">3.1.13.1</ecNumber>
    </recommendedName>
</protein>
<dbReference type="SUPFAM" id="SSF50249">
    <property type="entry name" value="Nucleic acid-binding proteins"/>
    <property type="match status" value="3"/>
</dbReference>
<dbReference type="InterPro" id="IPR003029">
    <property type="entry name" value="S1_domain"/>
</dbReference>
<dbReference type="Gene3D" id="2.40.50.140">
    <property type="entry name" value="Nucleic acid-binding proteins"/>
    <property type="match status" value="1"/>
</dbReference>
<dbReference type="PROSITE" id="PS01175">
    <property type="entry name" value="RIBONUCLEASE_II"/>
    <property type="match status" value="1"/>
</dbReference>
<dbReference type="Pfam" id="PF00575">
    <property type="entry name" value="S1"/>
    <property type="match status" value="1"/>
</dbReference>
<dbReference type="Pfam" id="PF00773">
    <property type="entry name" value="RNB"/>
    <property type="match status" value="1"/>
</dbReference>
<dbReference type="SMART" id="SM00316">
    <property type="entry name" value="S1"/>
    <property type="match status" value="1"/>
</dbReference>
<name>A0A388SBS6_9BURK</name>
<proteinExistence type="inferred from homology"/>